<comment type="caution">
    <text evidence="1">The sequence shown here is derived from an EMBL/GenBank/DDBJ whole genome shotgun (WGS) entry which is preliminary data.</text>
</comment>
<accession>A0A150TWL5</accession>
<name>A0A150TWL5_SORCE</name>
<evidence type="ECO:0000313" key="2">
    <source>
        <dbReference type="Proteomes" id="UP000075502"/>
    </source>
</evidence>
<organism evidence="1 2">
    <name type="scientific">Sorangium cellulosum</name>
    <name type="common">Polyangium cellulosum</name>
    <dbReference type="NCBI Taxonomy" id="56"/>
    <lineage>
        <taxon>Bacteria</taxon>
        <taxon>Pseudomonadati</taxon>
        <taxon>Myxococcota</taxon>
        <taxon>Polyangia</taxon>
        <taxon>Polyangiales</taxon>
        <taxon>Polyangiaceae</taxon>
        <taxon>Sorangium</taxon>
    </lineage>
</organism>
<dbReference type="Proteomes" id="UP000075502">
    <property type="component" value="Unassembled WGS sequence"/>
</dbReference>
<reference evidence="1 2" key="1">
    <citation type="submission" date="2014-02" db="EMBL/GenBank/DDBJ databases">
        <title>The small core and large imbalanced accessory genome model reveals a collaborative survival strategy of Sorangium cellulosum strains in nature.</title>
        <authorList>
            <person name="Han K."/>
            <person name="Peng R."/>
            <person name="Blom J."/>
            <person name="Li Y.-Z."/>
        </authorList>
    </citation>
    <scope>NUCLEOTIDE SEQUENCE [LARGE SCALE GENOMIC DNA]</scope>
    <source>
        <strain evidence="1 2">So0007-03</strain>
    </source>
</reference>
<dbReference type="EMBL" id="JEME01000783">
    <property type="protein sequence ID" value="KYG09075.1"/>
    <property type="molecule type" value="Genomic_DNA"/>
</dbReference>
<gene>
    <name evidence="1" type="ORF">BE21_19980</name>
</gene>
<sequence length="81" mass="8826">MTWLSAAYPWSMLMALARSAHEGLVGEPMDPVRKRLGGLENGFEHGEPQKRPFGAGAMEQMREVVGQLRAPTRSSAVACLT</sequence>
<proteinExistence type="predicted"/>
<protein>
    <submittedName>
        <fullName evidence="1">Uncharacterized protein</fullName>
    </submittedName>
</protein>
<evidence type="ECO:0000313" key="1">
    <source>
        <dbReference type="EMBL" id="KYG09075.1"/>
    </source>
</evidence>
<dbReference type="AlphaFoldDB" id="A0A150TWL5"/>